<name>A0A7H8Q680_9BACL</name>
<dbReference type="RefSeq" id="WP_176293965.1">
    <property type="nucleotide sequence ID" value="NZ_CP051177.1"/>
</dbReference>
<dbReference type="EMBL" id="CP051177">
    <property type="protein sequence ID" value="QKX49449.1"/>
    <property type="molecule type" value="Genomic_DNA"/>
</dbReference>
<protein>
    <submittedName>
        <fullName evidence="2">Uncharacterized protein</fullName>
    </submittedName>
</protein>
<gene>
    <name evidence="2" type="ORF">HF394_02010</name>
</gene>
<accession>A0A7H8Q680</accession>
<keyword evidence="3" id="KW-1185">Reference proteome</keyword>
<evidence type="ECO:0000256" key="1">
    <source>
        <dbReference type="SAM" id="MobiDB-lite"/>
    </source>
</evidence>
<organism evidence="2 3">
    <name type="scientific">Planococcus glaciei</name>
    <dbReference type="NCBI Taxonomy" id="459472"/>
    <lineage>
        <taxon>Bacteria</taxon>
        <taxon>Bacillati</taxon>
        <taxon>Bacillota</taxon>
        <taxon>Bacilli</taxon>
        <taxon>Bacillales</taxon>
        <taxon>Caryophanaceae</taxon>
        <taxon>Planococcus</taxon>
    </lineage>
</organism>
<feature type="compositionally biased region" description="Basic and acidic residues" evidence="1">
    <location>
        <begin position="104"/>
        <end position="132"/>
    </location>
</feature>
<evidence type="ECO:0000313" key="3">
    <source>
        <dbReference type="Proteomes" id="UP000509222"/>
    </source>
</evidence>
<evidence type="ECO:0000313" key="2">
    <source>
        <dbReference type="EMBL" id="QKX49449.1"/>
    </source>
</evidence>
<dbReference type="Proteomes" id="UP000509222">
    <property type="component" value="Chromosome"/>
</dbReference>
<sequence length="244" mass="27683">MKKILMLFGIVLICSAGYLIYLFGFKDYNVADAEVDSLTKEEYVIELADGSKIILDAHGNLIRHLQGNDEAVQTEKFREGMPYSETTDPEVASVSSENGQQTKEQQKSSKEKAEAKKAKNDKKSKSAKLTEKEVRQNYEPAIADIERQANASLNNLISIAKNEYFEMEANDQKISYPYFYNKYSSAASKLEKRTDEVFYGLMAMMKKDLKANGLPDSLPKSLSKEYENRKDKLRRDILKETAGL</sequence>
<feature type="region of interest" description="Disordered" evidence="1">
    <location>
        <begin position="80"/>
        <end position="132"/>
    </location>
</feature>
<dbReference type="AlphaFoldDB" id="A0A7H8Q680"/>
<reference evidence="3" key="1">
    <citation type="submission" date="2020-06" db="EMBL/GenBank/DDBJ databases">
        <title>Isolation of Planomicrobium glaciei.</title>
        <authorList>
            <person name="Malisova L."/>
            <person name="Safrankova R."/>
            <person name="Jakubu V."/>
            <person name="Spanelova P."/>
        </authorList>
    </citation>
    <scope>NUCLEOTIDE SEQUENCE [LARGE SCALE GENOMIC DNA]</scope>
    <source>
        <strain evidence="3">NRL-ATB46093</strain>
    </source>
</reference>
<proteinExistence type="predicted"/>